<dbReference type="PROSITE" id="PS50055">
    <property type="entry name" value="TYR_PHOSPHATASE_PTP"/>
    <property type="match status" value="1"/>
</dbReference>
<dbReference type="FunFam" id="3.90.190.10:FF:000009">
    <property type="entry name" value="Receptor-type tyrosine-protein phosphatase beta"/>
    <property type="match status" value="1"/>
</dbReference>
<feature type="domain" description="Fibronectin type-III" evidence="25">
    <location>
        <begin position="742"/>
        <end position="830"/>
    </location>
</feature>
<feature type="domain" description="Tyrosine-protein phosphatase" evidence="23">
    <location>
        <begin position="1421"/>
        <end position="1659"/>
    </location>
</feature>
<dbReference type="InterPro" id="IPR036116">
    <property type="entry name" value="FN3_sf"/>
</dbReference>
<dbReference type="GO" id="GO:0004725">
    <property type="term" value="F:protein tyrosine phosphatase activity"/>
    <property type="evidence" value="ECO:0007669"/>
    <property type="project" value="UniProtKB-EC"/>
</dbReference>
<sequence>MPLTGIEPGTLDHPYFSESETVTLSLGLALSQQVEGRCPAYSWAPEPRPALPTHPEEAAGLGMTFDEAEPGGGVARSVPPPAVPLWGLRLGGCRLPPAPQSHPGLEGRLGSDSPLCSPRPCAPGPEPGQRPCQEPDRVESDQQLHQPALGAPGRPEPGEPPYWVRCTGEGKDETRSTTDVTYTAAELAPASLYAFSVWVEGGGASSHPTTLIASTAPNPVRDLTVESRTTSSISLRWGPPHGPDRTYTYWVQWTDDGNETANQSTADTRVTVDGLKPWSAYEFAVWVENMNIRSSRTPLRTATAPNPVRDLTVESRTTSSITLRWGPPDTQSYTYWVQYLGDGKNETRNTTDVTYTVEGLSPQPPTSSPCGRRGTESPVPCRPRRAPQVGRTPSDGWVPPGWEGRLGPGGSWPAPGSRRVTGLRGPDLPPGPRGAGHSPGLSRGPPASESGLGAFQTIMLVGGPGGSLLSTQGGAPLGTGAPNPVGDLTVEGRTTSSISLRWGPPHGPDRTYTYWVQWTGGGGETGTQSTADTSSPCGWRTGTSAPRTPLHAATVPNAVTSLRIGAQTTSSITLSWTAPQGPDQPPYTYWVSWTLEGGVATGPQNTLDTRITVSAMEAGSLYTFTVWAARNGVNSNRKTLMGATAPNEVTALQTKNQTNNSIALQWEAPADPRAQLYMYCVQWAGGGDPQREEDLQGLQVYQIARTNEPWYVVEALEPGTPYNFSVWAERSDRLRASTAPGPVRNLTVWSQTSSSISLRWAPPEDWSPENHTYWVRCTGEGKDETRSTTDVTYTAEGLAPASLYAFSVWVEGGGASSNARTLNASTADPPSCPLLSPQPRQDLTVERSDQQLHHLRWGPPHGPNRTYTYWVQWTDDGNETATQSTADTRVTVDGLNPGPPRVCRVGGEQNISSPGPLSARPQGPDRGESDQQLHHPALGAPRQSELHYWVQYLGDGKNETRNTTDVSYAVDELMPATSYQFSVWAERHRVPSSVQTQEGSTAPNPVGDLTVEPVRGPPHGPNRSYTYWVQWTGGGGETGTQSTADTRVTVDGLKPGSAYELAVWVENRNISSSRTPLRAATVPNAVTSLRIGAQTTSSITLSWTAPQGPDQPPYTYWVSWTLEGGVAAGPQNTPDTRITVSAMEAGSLYTFTVWAERNGVNSSKETLMGATAPNEVTALQTKNQTNNSIALQWKAPADPRAQLYMYCVQWAGGGDPQREADPQGQKVGQIARTNETWYVVEALEPGTPYNFTVWAERRRDVAGSTQRLRHPQHLWWLWAHPDLDLPPGGYEAFELQVGGQQGSWDRASCGRGVSVWDLQPAQSYAATVRTLWDGLRAPAASVTCHTESAGVIAGAIVGVLLFLTLVGLLIFFLRSFPRDIPAADFADHVRKNEKDSNCGFAEEYHAWSWRATASPRRWPPLPENSAKNRYRNVLPYDWSRVALRSLGGAPGSDYINASFMPGLWSPREFIATQGPLPQTVGDFWRLVWEQQSHTLVMLTNCVELGRVKCEHYWPLDAQPCTHGHLQVTLEGEKVMQNWTVRDLKLRHTQEQKTLSVRQFHYMAWPDHGVPHSPDPLLAFWKVLREWLDNTPGGGPPIVHCSAGVGRTGTLIALDVLLRQLECEGVVGPFSFVKKMRESRPLMVQTEAQYVFLHQCLLRSRPAAGPEERGHIREPALRERCSRRCLGEAERRGPETPAQPDSHSGSRLQPRLLDPWESKGLGSQTPGPWGGGGWQPWGREV</sequence>
<evidence type="ECO:0000256" key="9">
    <source>
        <dbReference type="ARBA" id="ARBA00022801"/>
    </source>
</evidence>
<feature type="compositionally biased region" description="Polar residues" evidence="21">
    <location>
        <begin position="879"/>
        <end position="888"/>
    </location>
</feature>
<evidence type="ECO:0000256" key="16">
    <source>
        <dbReference type="ARBA" id="ARBA00051722"/>
    </source>
</evidence>
<evidence type="ECO:0000256" key="5">
    <source>
        <dbReference type="ARBA" id="ARBA00022490"/>
    </source>
</evidence>
<keyword evidence="27" id="KW-1185">Reference proteome</keyword>
<dbReference type="PANTHER" id="PTHR46957">
    <property type="entry name" value="CYTOKINE RECEPTOR"/>
    <property type="match status" value="1"/>
</dbReference>
<evidence type="ECO:0000313" key="26">
    <source>
        <dbReference type="EMBL" id="KAK1329702.1"/>
    </source>
</evidence>
<dbReference type="InterPro" id="IPR050713">
    <property type="entry name" value="RTP_Phos/Ushers"/>
</dbReference>
<name>A0AA40LEY5_CNENI</name>
<comment type="catalytic activity">
    <reaction evidence="16">
        <text>O-phospho-L-tyrosyl-[protein] + H2O = L-tyrosyl-[protein] + phosphate</text>
        <dbReference type="Rhea" id="RHEA:10684"/>
        <dbReference type="Rhea" id="RHEA-COMP:10136"/>
        <dbReference type="Rhea" id="RHEA-COMP:20101"/>
        <dbReference type="ChEBI" id="CHEBI:15377"/>
        <dbReference type="ChEBI" id="CHEBI:43474"/>
        <dbReference type="ChEBI" id="CHEBI:46858"/>
        <dbReference type="ChEBI" id="CHEBI:61978"/>
        <dbReference type="EC" id="3.1.3.48"/>
    </reaction>
</comment>
<feature type="region of interest" description="Disordered" evidence="21">
    <location>
        <begin position="879"/>
        <end position="941"/>
    </location>
</feature>
<evidence type="ECO:0000256" key="11">
    <source>
        <dbReference type="ARBA" id="ARBA00022989"/>
    </source>
</evidence>
<dbReference type="InterPro" id="IPR029021">
    <property type="entry name" value="Prot-tyrosine_phosphatase-like"/>
</dbReference>
<feature type="compositionally biased region" description="Basic and acidic residues" evidence="21">
    <location>
        <begin position="923"/>
        <end position="933"/>
    </location>
</feature>
<feature type="domain" description="Fibronectin type-III" evidence="25">
    <location>
        <begin position="558"/>
        <end position="648"/>
    </location>
</feature>
<evidence type="ECO:0000256" key="12">
    <source>
        <dbReference type="ARBA" id="ARBA00023136"/>
    </source>
</evidence>
<keyword evidence="13" id="KW-1015">Disulfide bond</keyword>
<evidence type="ECO:0000256" key="17">
    <source>
        <dbReference type="ARBA" id="ARBA00060382"/>
    </source>
</evidence>
<dbReference type="GO" id="GO:0005737">
    <property type="term" value="C:cytoplasm"/>
    <property type="evidence" value="ECO:0007669"/>
    <property type="project" value="UniProtKB-SubCell"/>
</dbReference>
<dbReference type="GO" id="GO:0016324">
    <property type="term" value="C:apical plasma membrane"/>
    <property type="evidence" value="ECO:0007669"/>
    <property type="project" value="UniProtKB-SubCell"/>
</dbReference>
<keyword evidence="11 22" id="KW-1133">Transmembrane helix</keyword>
<dbReference type="SUPFAM" id="SSF52799">
    <property type="entry name" value="(Phosphotyrosine protein) phosphatases II"/>
    <property type="match status" value="1"/>
</dbReference>
<proteinExistence type="predicted"/>
<dbReference type="EC" id="3.1.3.48" evidence="3"/>
<dbReference type="SMART" id="SM00194">
    <property type="entry name" value="PTPc"/>
    <property type="match status" value="1"/>
</dbReference>
<dbReference type="InterPro" id="IPR000242">
    <property type="entry name" value="PTP_cat"/>
</dbReference>
<dbReference type="Gene3D" id="2.60.40.10">
    <property type="entry name" value="Immunoglobulins"/>
    <property type="match status" value="11"/>
</dbReference>
<reference evidence="26" key="1">
    <citation type="submission" date="2023-06" db="EMBL/GenBank/DDBJ databases">
        <title>Reference genome for the Northern bat (Eptesicus nilssonii), a most northern bat species.</title>
        <authorList>
            <person name="Laine V.N."/>
            <person name="Pulliainen A.T."/>
            <person name="Lilley T.M."/>
        </authorList>
    </citation>
    <scope>NUCLEOTIDE SEQUENCE</scope>
    <source>
        <strain evidence="26">BLF_Eptnil</strain>
        <tissue evidence="26">Kidney</tissue>
    </source>
</reference>
<dbReference type="SMART" id="SM00060">
    <property type="entry name" value="FN3"/>
    <property type="match status" value="10"/>
</dbReference>
<feature type="non-terminal residue" evidence="26">
    <location>
        <position position="1740"/>
    </location>
</feature>
<evidence type="ECO:0000256" key="22">
    <source>
        <dbReference type="SAM" id="Phobius"/>
    </source>
</evidence>
<dbReference type="PROSITE" id="PS50853">
    <property type="entry name" value="FN3"/>
    <property type="match status" value="7"/>
</dbReference>
<dbReference type="PROSITE" id="PS00383">
    <property type="entry name" value="TYR_PHOSPHATASE_1"/>
    <property type="match status" value="1"/>
</dbReference>
<evidence type="ECO:0000256" key="21">
    <source>
        <dbReference type="SAM" id="MobiDB-lite"/>
    </source>
</evidence>
<dbReference type="PRINTS" id="PR00700">
    <property type="entry name" value="PRTYPHPHTASE"/>
</dbReference>
<evidence type="ECO:0000256" key="20">
    <source>
        <dbReference type="ARBA" id="ARBA00083614"/>
    </source>
</evidence>
<evidence type="ECO:0000256" key="13">
    <source>
        <dbReference type="ARBA" id="ARBA00023157"/>
    </source>
</evidence>
<evidence type="ECO:0000259" key="23">
    <source>
        <dbReference type="PROSITE" id="PS50055"/>
    </source>
</evidence>
<feature type="region of interest" description="Disordered" evidence="21">
    <location>
        <begin position="355"/>
        <end position="451"/>
    </location>
</feature>
<evidence type="ECO:0000256" key="14">
    <source>
        <dbReference type="ARBA" id="ARBA00023180"/>
    </source>
</evidence>
<dbReference type="PROSITE" id="PS50056">
    <property type="entry name" value="TYR_PHOSPHATASE_2"/>
    <property type="match status" value="1"/>
</dbReference>
<dbReference type="Pfam" id="PF00102">
    <property type="entry name" value="Y_phosphatase"/>
    <property type="match status" value="1"/>
</dbReference>
<feature type="transmembrane region" description="Helical" evidence="22">
    <location>
        <begin position="1351"/>
        <end position="1373"/>
    </location>
</feature>
<gene>
    <name evidence="26" type="ORF">QTO34_009885</name>
</gene>
<keyword evidence="8" id="KW-0732">Signal</keyword>
<keyword evidence="10" id="KW-0904">Protein phosphatase</keyword>
<evidence type="ECO:0000259" key="24">
    <source>
        <dbReference type="PROSITE" id="PS50056"/>
    </source>
</evidence>
<dbReference type="SUPFAM" id="SSF49265">
    <property type="entry name" value="Fibronectin type III"/>
    <property type="match status" value="7"/>
</dbReference>
<comment type="subcellular location">
    <subcellularLocation>
        <location evidence="1">Apical cell membrane</location>
        <topology evidence="1">Single-pass type I membrane protein</topology>
    </subcellularLocation>
    <subcellularLocation>
        <location evidence="17">Cell projection</location>
        <location evidence="17">Microvillus membrane</location>
        <topology evidence="17">Single-pass type I membrane protein</topology>
    </subcellularLocation>
    <subcellularLocation>
        <location evidence="2">Cytoplasm</location>
    </subcellularLocation>
</comment>
<dbReference type="Proteomes" id="UP001177744">
    <property type="component" value="Unassembled WGS sequence"/>
</dbReference>
<dbReference type="PANTHER" id="PTHR46957:SF10">
    <property type="entry name" value="PROTEIN TYROSINE PHOSPHATASE, RECEPTOR TYPE, H"/>
    <property type="match status" value="1"/>
</dbReference>
<dbReference type="CDD" id="cd00063">
    <property type="entry name" value="FN3"/>
    <property type="match status" value="9"/>
</dbReference>
<dbReference type="GO" id="GO:0043235">
    <property type="term" value="C:receptor complex"/>
    <property type="evidence" value="ECO:0007669"/>
    <property type="project" value="TreeGrafter"/>
</dbReference>
<comment type="caution">
    <text evidence="26">The sequence shown here is derived from an EMBL/GenBank/DDBJ whole genome shotgun (WGS) entry which is preliminary data.</text>
</comment>
<keyword evidence="5" id="KW-0963">Cytoplasm</keyword>
<feature type="domain" description="Fibronectin type-III" evidence="25">
    <location>
        <begin position="1176"/>
        <end position="1271"/>
    </location>
</feature>
<evidence type="ECO:0000256" key="10">
    <source>
        <dbReference type="ARBA" id="ARBA00022912"/>
    </source>
</evidence>
<feature type="domain" description="Tyrosine specific protein phosphatases" evidence="24">
    <location>
        <begin position="1577"/>
        <end position="1650"/>
    </location>
</feature>
<dbReference type="Pfam" id="PF00041">
    <property type="entry name" value="fn3"/>
    <property type="match status" value="6"/>
</dbReference>
<evidence type="ECO:0000313" key="27">
    <source>
        <dbReference type="Proteomes" id="UP001177744"/>
    </source>
</evidence>
<feature type="region of interest" description="Disordered" evidence="21">
    <location>
        <begin position="97"/>
        <end position="176"/>
    </location>
</feature>
<feature type="domain" description="Fibronectin type-III" evidence="25">
    <location>
        <begin position="839"/>
        <end position="930"/>
    </location>
</feature>
<evidence type="ECO:0000256" key="4">
    <source>
        <dbReference type="ARBA" id="ARBA00022475"/>
    </source>
</evidence>
<dbReference type="InterPro" id="IPR016130">
    <property type="entry name" value="Tyr_Pase_AS"/>
</dbReference>
<dbReference type="Gene3D" id="3.90.190.10">
    <property type="entry name" value="Protein tyrosine phosphatase superfamily"/>
    <property type="match status" value="1"/>
</dbReference>
<evidence type="ECO:0000256" key="7">
    <source>
        <dbReference type="ARBA" id="ARBA00022692"/>
    </source>
</evidence>
<feature type="domain" description="Fibronectin type-III" evidence="25">
    <location>
        <begin position="1085"/>
        <end position="1175"/>
    </location>
</feature>
<evidence type="ECO:0000256" key="6">
    <source>
        <dbReference type="ARBA" id="ARBA00022553"/>
    </source>
</evidence>
<evidence type="ECO:0000256" key="1">
    <source>
        <dbReference type="ARBA" id="ARBA00004247"/>
    </source>
</evidence>
<evidence type="ECO:0000256" key="2">
    <source>
        <dbReference type="ARBA" id="ARBA00004496"/>
    </source>
</evidence>
<evidence type="ECO:0000256" key="3">
    <source>
        <dbReference type="ARBA" id="ARBA00013064"/>
    </source>
</evidence>
<dbReference type="InterPro" id="IPR003595">
    <property type="entry name" value="Tyr_Pase_cat"/>
</dbReference>
<feature type="region of interest" description="Disordered" evidence="21">
    <location>
        <begin position="1687"/>
        <end position="1740"/>
    </location>
</feature>
<feature type="compositionally biased region" description="Basic and acidic residues" evidence="21">
    <location>
        <begin position="133"/>
        <end position="142"/>
    </location>
</feature>
<organism evidence="26 27">
    <name type="scientific">Cnephaeus nilssonii</name>
    <name type="common">Northern bat</name>
    <name type="synonym">Eptesicus nilssonii</name>
    <dbReference type="NCBI Taxonomy" id="3371016"/>
    <lineage>
        <taxon>Eukaryota</taxon>
        <taxon>Metazoa</taxon>
        <taxon>Chordata</taxon>
        <taxon>Craniata</taxon>
        <taxon>Vertebrata</taxon>
        <taxon>Euteleostomi</taxon>
        <taxon>Mammalia</taxon>
        <taxon>Eutheria</taxon>
        <taxon>Laurasiatheria</taxon>
        <taxon>Chiroptera</taxon>
        <taxon>Yangochiroptera</taxon>
        <taxon>Vespertilionidae</taxon>
        <taxon>Cnephaeus</taxon>
    </lineage>
</organism>
<evidence type="ECO:0000256" key="19">
    <source>
        <dbReference type="ARBA" id="ARBA00073597"/>
    </source>
</evidence>
<feature type="domain" description="Fibronectin type-III" evidence="25">
    <location>
        <begin position="990"/>
        <end position="1084"/>
    </location>
</feature>
<dbReference type="SMART" id="SM00404">
    <property type="entry name" value="PTPc_motif"/>
    <property type="match status" value="1"/>
</dbReference>
<dbReference type="FunFam" id="2.60.40.10:FF:000374">
    <property type="entry name" value="Protein tyrosine phosphatase, receptor type, H"/>
    <property type="match status" value="2"/>
</dbReference>
<protein>
    <recommendedName>
        <fullName evidence="19">Receptor-type tyrosine-protein phosphatase H</fullName>
        <ecNumber evidence="3">3.1.3.48</ecNumber>
    </recommendedName>
    <alternativeName>
        <fullName evidence="20">Stomach cancer-associated protein tyrosine phosphatase 1</fullName>
    </alternativeName>
</protein>
<keyword evidence="7 22" id="KW-0812">Transmembrane</keyword>
<dbReference type="EMBL" id="JAULJE010000021">
    <property type="protein sequence ID" value="KAK1329702.1"/>
    <property type="molecule type" value="Genomic_DNA"/>
</dbReference>
<comment type="subunit">
    <text evidence="18">Homodimer; disulfide-linked. Interacts with LCK. Interacts (phosphorylated form) with GRB2 (via SH2 domain). Interacts (phosphorylated form) with FYN (via SH2 domain). Interacts (via extracellular domain) with CEACAM20 (via extracellular domain); the interaction dephosphorylates CEACAM20.</text>
</comment>
<keyword evidence="6" id="KW-0597">Phosphoprotein</keyword>
<evidence type="ECO:0000256" key="15">
    <source>
        <dbReference type="ARBA" id="ARBA00023273"/>
    </source>
</evidence>
<dbReference type="InterPro" id="IPR013783">
    <property type="entry name" value="Ig-like_fold"/>
</dbReference>
<dbReference type="InterPro" id="IPR000387">
    <property type="entry name" value="Tyr_Pase_dom"/>
</dbReference>
<evidence type="ECO:0000259" key="25">
    <source>
        <dbReference type="PROSITE" id="PS50853"/>
    </source>
</evidence>
<evidence type="ECO:0000256" key="8">
    <source>
        <dbReference type="ARBA" id="ARBA00022729"/>
    </source>
</evidence>
<keyword evidence="12 22" id="KW-0472">Membrane</keyword>
<keyword evidence="15" id="KW-0966">Cell projection</keyword>
<keyword evidence="4" id="KW-1003">Cell membrane</keyword>
<keyword evidence="9" id="KW-0378">Hydrolase</keyword>
<evidence type="ECO:0000256" key="18">
    <source>
        <dbReference type="ARBA" id="ARBA00064282"/>
    </source>
</evidence>
<accession>A0AA40LEY5</accession>
<dbReference type="InterPro" id="IPR003961">
    <property type="entry name" value="FN3_dom"/>
</dbReference>
<dbReference type="GO" id="GO:0031528">
    <property type="term" value="C:microvillus membrane"/>
    <property type="evidence" value="ECO:0007669"/>
    <property type="project" value="UniProtKB-SubCell"/>
</dbReference>
<keyword evidence="14" id="KW-0325">Glycoprotein</keyword>
<feature type="domain" description="Fibronectin type-III" evidence="25">
    <location>
        <begin position="219"/>
        <end position="307"/>
    </location>
</feature>